<evidence type="ECO:0000313" key="8">
    <source>
        <dbReference type="EMBL" id="PPC79394.1"/>
    </source>
</evidence>
<protein>
    <recommendedName>
        <fullName evidence="7">Endolytic murein transglycosylase</fullName>
        <ecNumber evidence="7">4.2.2.29</ecNumber>
    </recommendedName>
    <alternativeName>
        <fullName evidence="7">Peptidoglycan lytic transglycosylase</fullName>
    </alternativeName>
    <alternativeName>
        <fullName evidence="7">Peptidoglycan polymerization terminase</fullName>
    </alternativeName>
</protein>
<keyword evidence="3 7" id="KW-1133">Transmembrane helix</keyword>
<dbReference type="NCBIfam" id="TIGR00247">
    <property type="entry name" value="endolytic transglycosylase MltG"/>
    <property type="match status" value="1"/>
</dbReference>
<dbReference type="CDD" id="cd08010">
    <property type="entry name" value="MltG_like"/>
    <property type="match status" value="1"/>
</dbReference>
<keyword evidence="1 7" id="KW-1003">Cell membrane</keyword>
<evidence type="ECO:0000256" key="7">
    <source>
        <dbReference type="HAMAP-Rule" id="MF_02065"/>
    </source>
</evidence>
<evidence type="ECO:0000256" key="5">
    <source>
        <dbReference type="ARBA" id="ARBA00023239"/>
    </source>
</evidence>
<evidence type="ECO:0000256" key="6">
    <source>
        <dbReference type="ARBA" id="ARBA00023316"/>
    </source>
</evidence>
<dbReference type="FunFam" id="3.30.160.60:FF:000242">
    <property type="entry name" value="Endolytic murein transglycosylase"/>
    <property type="match status" value="1"/>
</dbReference>
<keyword evidence="4 7" id="KW-0472">Membrane</keyword>
<sequence>MRLLLTILVLVVAGSFAWQWGWQQLNKPLALQNDNQVYTLRPGSSLNQVAKDLERLGLMQHARLLLLYNRWKHPNATIKAGEYQLSPSLTPLQLLQMMQEGKVVEYRVTLVEGHTFKDFLRILHEQEKLASVLDGMTPAAVMQKLGHEGQHPEGRFFPDTYVYHSSMSDADVLSQAYDRMQKVLSEEWKQRADGLPYRNSYEALIMASIVEKETGVPEERDKIAGVFVRRLEKGMRLQTDPTVIYGLGDSYDGNITKADLNSPTPYNTYTIVGLPPTPIAMPGAAAIHAALHPAEGTALYFVATGNGGHTFSESLQEHNQAVSQYLKVLKNRPKAEDKSK</sequence>
<proteinExistence type="inferred from homology"/>
<dbReference type="GO" id="GO:0009252">
    <property type="term" value="P:peptidoglycan biosynthetic process"/>
    <property type="evidence" value="ECO:0007669"/>
    <property type="project" value="UniProtKB-UniRule"/>
</dbReference>
<name>A0A2S5KX11_9PROT</name>
<dbReference type="Proteomes" id="UP000238196">
    <property type="component" value="Unassembled WGS sequence"/>
</dbReference>
<dbReference type="Gene3D" id="3.30.1490.480">
    <property type="entry name" value="Endolytic murein transglycosylase"/>
    <property type="match status" value="1"/>
</dbReference>
<evidence type="ECO:0000256" key="3">
    <source>
        <dbReference type="ARBA" id="ARBA00022989"/>
    </source>
</evidence>
<dbReference type="Pfam" id="PF02618">
    <property type="entry name" value="YceG"/>
    <property type="match status" value="1"/>
</dbReference>
<keyword evidence="7" id="KW-0997">Cell inner membrane</keyword>
<evidence type="ECO:0000256" key="4">
    <source>
        <dbReference type="ARBA" id="ARBA00023136"/>
    </source>
</evidence>
<dbReference type="GO" id="GO:0071555">
    <property type="term" value="P:cell wall organization"/>
    <property type="evidence" value="ECO:0007669"/>
    <property type="project" value="UniProtKB-KW"/>
</dbReference>
<comment type="caution">
    <text evidence="8">The sequence shown here is derived from an EMBL/GenBank/DDBJ whole genome shotgun (WGS) entry which is preliminary data.</text>
</comment>
<dbReference type="PANTHER" id="PTHR30518">
    <property type="entry name" value="ENDOLYTIC MUREIN TRANSGLYCOSYLASE"/>
    <property type="match status" value="1"/>
</dbReference>
<gene>
    <name evidence="7 8" type="primary">mltG</name>
    <name evidence="8" type="ORF">C4K68_00310</name>
</gene>
<dbReference type="AlphaFoldDB" id="A0A2S5KX11"/>
<evidence type="ECO:0000313" key="9">
    <source>
        <dbReference type="Proteomes" id="UP000238196"/>
    </source>
</evidence>
<keyword evidence="6 7" id="KW-0961">Cell wall biogenesis/degradation</keyword>
<evidence type="ECO:0000256" key="1">
    <source>
        <dbReference type="ARBA" id="ARBA00022475"/>
    </source>
</evidence>
<comment type="catalytic activity">
    <reaction evidence="7">
        <text>a peptidoglycan chain = a peptidoglycan chain with N-acetyl-1,6-anhydromuramyl-[peptide] at the reducing end + a peptidoglycan chain with N-acetylglucosamine at the non-reducing end.</text>
        <dbReference type="EC" id="4.2.2.29"/>
    </reaction>
</comment>
<reference evidence="8 9" key="1">
    <citation type="submission" date="2018-02" db="EMBL/GenBank/DDBJ databases">
        <title>novel marine gammaproteobacteria from coastal saline agro ecosystem.</title>
        <authorList>
            <person name="Krishnan R."/>
            <person name="Ramesh Kumar N."/>
        </authorList>
    </citation>
    <scope>NUCLEOTIDE SEQUENCE [LARGE SCALE GENOMIC DNA]</scope>
    <source>
        <strain evidence="8 9">228</strain>
    </source>
</reference>
<dbReference type="PANTHER" id="PTHR30518:SF2">
    <property type="entry name" value="ENDOLYTIC MUREIN TRANSGLYCOSYLASE"/>
    <property type="match status" value="1"/>
</dbReference>
<accession>A0A2S5KX11</accession>
<dbReference type="HAMAP" id="MF_02065">
    <property type="entry name" value="MltG"/>
    <property type="match status" value="1"/>
</dbReference>
<keyword evidence="2 7" id="KW-0812">Transmembrane</keyword>
<keyword evidence="5 7" id="KW-0456">Lyase</keyword>
<organism evidence="8 9">
    <name type="scientific">Proteobacteria bacterium 228</name>
    <dbReference type="NCBI Taxonomy" id="2083153"/>
    <lineage>
        <taxon>Bacteria</taxon>
        <taxon>Pseudomonadati</taxon>
        <taxon>Pseudomonadota</taxon>
    </lineage>
</organism>
<dbReference type="GO" id="GO:0005886">
    <property type="term" value="C:plasma membrane"/>
    <property type="evidence" value="ECO:0007669"/>
    <property type="project" value="UniProtKB-UniRule"/>
</dbReference>
<dbReference type="OrthoDB" id="5288753at2"/>
<dbReference type="EC" id="4.2.2.29" evidence="7"/>
<comment type="function">
    <text evidence="7">Functions as a peptidoglycan terminase that cleaves nascent peptidoglycan strands endolytically to terminate their elongation.</text>
</comment>
<feature type="site" description="Important for catalytic activity" evidence="7">
    <location>
        <position position="213"/>
    </location>
</feature>
<evidence type="ECO:0000256" key="2">
    <source>
        <dbReference type="ARBA" id="ARBA00022692"/>
    </source>
</evidence>
<comment type="similarity">
    <text evidence="7">Belongs to the transglycosylase MltG family.</text>
</comment>
<dbReference type="InterPro" id="IPR003770">
    <property type="entry name" value="MLTG-like"/>
</dbReference>
<dbReference type="GO" id="GO:0008932">
    <property type="term" value="F:lytic endotransglycosylase activity"/>
    <property type="evidence" value="ECO:0007669"/>
    <property type="project" value="UniProtKB-UniRule"/>
</dbReference>
<dbReference type="Gene3D" id="3.30.160.60">
    <property type="entry name" value="Classic Zinc Finger"/>
    <property type="match status" value="1"/>
</dbReference>
<dbReference type="EMBL" id="PRLP01000001">
    <property type="protein sequence ID" value="PPC79394.1"/>
    <property type="molecule type" value="Genomic_DNA"/>
</dbReference>